<sequence length="196" mass="21320">MIISSLSIFAILTLAINLISAEPLALSQVPRAQPCTNSPLPKARTRQSERGPLSHRGPGSLASPPLLTPRDRRNQILWCAPGTQTYVTVVMTIRASTSMLAERAFREALGMAAIQINAVIRLRGDGVIPSGRYEYDWGGLASFQTWNANNHQQTYGVVGAAISALRDFMGKYEYCAVDFEVWDGGIQVGEGRLANT</sequence>
<organism evidence="3 4">
    <name type="scientific">Lasallia pustulata</name>
    <dbReference type="NCBI Taxonomy" id="136370"/>
    <lineage>
        <taxon>Eukaryota</taxon>
        <taxon>Fungi</taxon>
        <taxon>Dikarya</taxon>
        <taxon>Ascomycota</taxon>
        <taxon>Pezizomycotina</taxon>
        <taxon>Lecanoromycetes</taxon>
        <taxon>OSLEUM clade</taxon>
        <taxon>Umbilicariomycetidae</taxon>
        <taxon>Umbilicariales</taxon>
        <taxon>Umbilicariaceae</taxon>
        <taxon>Lasallia</taxon>
    </lineage>
</organism>
<evidence type="ECO:0000313" key="4">
    <source>
        <dbReference type="Proteomes" id="UP000324767"/>
    </source>
</evidence>
<feature type="chain" id="PRO_5024270408" evidence="2">
    <location>
        <begin position="22"/>
        <end position="196"/>
    </location>
</feature>
<protein>
    <submittedName>
        <fullName evidence="3">Uncharacterized protein</fullName>
    </submittedName>
</protein>
<reference evidence="3 4" key="1">
    <citation type="submission" date="2019-09" db="EMBL/GenBank/DDBJ databases">
        <title>The hologenome of the rock-dwelling lichen Lasallia pustulata.</title>
        <authorList>
            <person name="Greshake Tzovaras B."/>
            <person name="Segers F."/>
            <person name="Bicker A."/>
            <person name="Dal Grande F."/>
            <person name="Otte J."/>
            <person name="Hankeln T."/>
            <person name="Schmitt I."/>
            <person name="Ebersberger I."/>
        </authorList>
    </citation>
    <scope>NUCLEOTIDE SEQUENCE [LARGE SCALE GENOMIC DNA]</scope>
    <source>
        <strain evidence="3">A1-1</strain>
    </source>
</reference>
<proteinExistence type="predicted"/>
<comment type="caution">
    <text evidence="3">The sequence shown here is derived from an EMBL/GenBank/DDBJ whole genome shotgun (WGS) entry which is preliminary data.</text>
</comment>
<dbReference type="AlphaFoldDB" id="A0A5M8PW55"/>
<evidence type="ECO:0000313" key="3">
    <source>
        <dbReference type="EMBL" id="KAA6413311.1"/>
    </source>
</evidence>
<dbReference type="OrthoDB" id="5294920at2759"/>
<accession>A0A5M8PW55</accession>
<feature type="signal peptide" evidence="2">
    <location>
        <begin position="1"/>
        <end position="21"/>
    </location>
</feature>
<keyword evidence="2" id="KW-0732">Signal</keyword>
<name>A0A5M8PW55_9LECA</name>
<evidence type="ECO:0000256" key="2">
    <source>
        <dbReference type="SAM" id="SignalP"/>
    </source>
</evidence>
<dbReference type="EMBL" id="VXIT01000004">
    <property type="protein sequence ID" value="KAA6413311.1"/>
    <property type="molecule type" value="Genomic_DNA"/>
</dbReference>
<gene>
    <name evidence="3" type="ORF">FRX48_03055</name>
</gene>
<dbReference type="Proteomes" id="UP000324767">
    <property type="component" value="Unassembled WGS sequence"/>
</dbReference>
<evidence type="ECO:0000256" key="1">
    <source>
        <dbReference type="SAM" id="MobiDB-lite"/>
    </source>
</evidence>
<feature type="region of interest" description="Disordered" evidence="1">
    <location>
        <begin position="31"/>
        <end position="68"/>
    </location>
</feature>